<dbReference type="Gene3D" id="3.40.190.150">
    <property type="entry name" value="Bordetella uptake gene, domain 1"/>
    <property type="match status" value="1"/>
</dbReference>
<dbReference type="PANTHER" id="PTHR42928">
    <property type="entry name" value="TRICARBOXYLATE-BINDING PROTEIN"/>
    <property type="match status" value="1"/>
</dbReference>
<gene>
    <name evidence="3" type="ORF">GA0061094_0081</name>
</gene>
<feature type="signal peptide" evidence="2">
    <location>
        <begin position="1"/>
        <end position="35"/>
    </location>
</feature>
<dbReference type="PROSITE" id="PS51257">
    <property type="entry name" value="PROKAR_LIPOPROTEIN"/>
    <property type="match status" value="1"/>
</dbReference>
<dbReference type="PIRSF" id="PIRSF017082">
    <property type="entry name" value="YflP"/>
    <property type="match status" value="1"/>
</dbReference>
<keyword evidence="2" id="KW-0732">Signal</keyword>
<keyword evidence="4" id="KW-1185">Reference proteome</keyword>
<dbReference type="PANTHER" id="PTHR42928:SF3">
    <property type="entry name" value="UPF0065 PROTEIN YFLP"/>
    <property type="match status" value="1"/>
</dbReference>
<reference evidence="4" key="1">
    <citation type="submission" date="2016-08" db="EMBL/GenBank/DDBJ databases">
        <authorList>
            <person name="Varghese N."/>
            <person name="Submissions Spin"/>
        </authorList>
    </citation>
    <scope>NUCLEOTIDE SEQUENCE [LARGE SCALE GENOMIC DNA]</scope>
    <source>
        <strain evidence="4">SGD-1123</strain>
    </source>
</reference>
<dbReference type="Gene3D" id="3.40.190.10">
    <property type="entry name" value="Periplasmic binding protein-like II"/>
    <property type="match status" value="1"/>
</dbReference>
<feature type="chain" id="PRO_5008687675" evidence="2">
    <location>
        <begin position="36"/>
        <end position="337"/>
    </location>
</feature>
<dbReference type="SUPFAM" id="SSF53850">
    <property type="entry name" value="Periplasmic binding protein-like II"/>
    <property type="match status" value="1"/>
</dbReference>
<keyword evidence="3" id="KW-0675">Receptor</keyword>
<name>A0A1C3YRG3_9BACI</name>
<organism evidence="3 4">
    <name type="scientific">[Bacillus] enclensis</name>
    <dbReference type="NCBI Taxonomy" id="1402860"/>
    <lineage>
        <taxon>Bacteria</taxon>
        <taxon>Bacillati</taxon>
        <taxon>Bacillota</taxon>
        <taxon>Bacilli</taxon>
        <taxon>Bacillales</taxon>
        <taxon>Bacillaceae</taxon>
        <taxon>Rossellomorea</taxon>
    </lineage>
</organism>
<accession>A0A1C3YRG3</accession>
<proteinExistence type="inferred from homology"/>
<sequence length="337" mass="37089">MSTNKIKGVQKNMKRFGFVLIICVMALMTACSSSASGDKEFPSKNIEIIAPASPGGGWDLTARSVQKVLRDNDIVDKNINVINKPGGGGEAGWKYLEKKDAHHLAINSSLVLTNKLLGQSDLSHEQFTPIATLATEWQALAVPVDSKYETASELLDQMKKDPKSLKIGVGPGLGNDDHLSIVQAASEKGIDPTKLDFLVYEGGGDVVTALLGGHVDAVTTSLSEVKEQHLAGKLKILAVSSEERLEGLDEVPTWTEEGVDMVFPHWRGIMGPGDMTEEEIAYWDEKIGEMVKTDEWKKMLENNDWDDFYKDSKETKEFMKEQEKLYSDLVESSGLKN</sequence>
<dbReference type="InterPro" id="IPR042100">
    <property type="entry name" value="Bug_dom1"/>
</dbReference>
<evidence type="ECO:0000256" key="2">
    <source>
        <dbReference type="SAM" id="SignalP"/>
    </source>
</evidence>
<comment type="similarity">
    <text evidence="1">Belongs to the UPF0065 (bug) family.</text>
</comment>
<evidence type="ECO:0000256" key="1">
    <source>
        <dbReference type="ARBA" id="ARBA00006987"/>
    </source>
</evidence>
<dbReference type="Pfam" id="PF03401">
    <property type="entry name" value="TctC"/>
    <property type="match status" value="1"/>
</dbReference>
<dbReference type="CDD" id="cd07012">
    <property type="entry name" value="PBP2_Bug_TTT"/>
    <property type="match status" value="1"/>
</dbReference>
<evidence type="ECO:0000313" key="3">
    <source>
        <dbReference type="EMBL" id="SCB72612.1"/>
    </source>
</evidence>
<dbReference type="AlphaFoldDB" id="A0A1C3YRG3"/>
<protein>
    <submittedName>
        <fullName evidence="3">Tripartite-type tricarboxylate transporter, receptor component TctC</fullName>
    </submittedName>
</protein>
<dbReference type="InterPro" id="IPR005064">
    <property type="entry name" value="BUG"/>
</dbReference>
<dbReference type="Proteomes" id="UP000181997">
    <property type="component" value="Unassembled WGS sequence"/>
</dbReference>
<evidence type="ECO:0000313" key="4">
    <source>
        <dbReference type="Proteomes" id="UP000181997"/>
    </source>
</evidence>
<dbReference type="EMBL" id="FMAU01000001">
    <property type="protein sequence ID" value="SCB72612.1"/>
    <property type="molecule type" value="Genomic_DNA"/>
</dbReference>